<dbReference type="EMBL" id="CAJVQA010005279">
    <property type="protein sequence ID" value="CAG8617057.1"/>
    <property type="molecule type" value="Genomic_DNA"/>
</dbReference>
<keyword evidence="7" id="KW-1185">Reference proteome</keyword>
<dbReference type="InterPro" id="IPR026591">
    <property type="entry name" value="Sirtuin_cat_small_dom_sf"/>
</dbReference>
<accession>A0A9N9GKG4</accession>
<dbReference type="GO" id="GO:0005634">
    <property type="term" value="C:nucleus"/>
    <property type="evidence" value="ECO:0007669"/>
    <property type="project" value="TreeGrafter"/>
</dbReference>
<feature type="domain" description="Deacetylase sirtuin-type" evidence="5">
    <location>
        <begin position="10"/>
        <end position="292"/>
    </location>
</feature>
<protein>
    <submittedName>
        <fullName evidence="6">17414_t:CDS:1</fullName>
    </submittedName>
</protein>
<dbReference type="InterPro" id="IPR029035">
    <property type="entry name" value="DHS-like_NAD/FAD-binding_dom"/>
</dbReference>
<evidence type="ECO:0000313" key="6">
    <source>
        <dbReference type="EMBL" id="CAG8617057.1"/>
    </source>
</evidence>
<dbReference type="GO" id="GO:0070403">
    <property type="term" value="F:NAD+ binding"/>
    <property type="evidence" value="ECO:0007669"/>
    <property type="project" value="InterPro"/>
</dbReference>
<gene>
    <name evidence="6" type="ORF">CPELLU_LOCUS7731</name>
</gene>
<evidence type="ECO:0000256" key="1">
    <source>
        <dbReference type="ARBA" id="ARBA00006924"/>
    </source>
</evidence>
<dbReference type="PANTHER" id="PTHR11085:SF8">
    <property type="entry name" value="NAD-DEPENDENT HISTONE DEACETYLASE HST3"/>
    <property type="match status" value="1"/>
</dbReference>
<dbReference type="Gene3D" id="3.30.1600.10">
    <property type="entry name" value="SIR2/SIRT2 'Small Domain"/>
    <property type="match status" value="1"/>
</dbReference>
<dbReference type="Pfam" id="PF02146">
    <property type="entry name" value="SIR2"/>
    <property type="match status" value="1"/>
</dbReference>
<comment type="caution">
    <text evidence="4">Lacks conserved residue(s) required for the propagation of feature annotation.</text>
</comment>
<dbReference type="InterPro" id="IPR026590">
    <property type="entry name" value="Ssirtuin_cat_dom"/>
</dbReference>
<organism evidence="6 7">
    <name type="scientific">Cetraspora pellucida</name>
    <dbReference type="NCBI Taxonomy" id="1433469"/>
    <lineage>
        <taxon>Eukaryota</taxon>
        <taxon>Fungi</taxon>
        <taxon>Fungi incertae sedis</taxon>
        <taxon>Mucoromycota</taxon>
        <taxon>Glomeromycotina</taxon>
        <taxon>Glomeromycetes</taxon>
        <taxon>Diversisporales</taxon>
        <taxon>Gigasporaceae</taxon>
        <taxon>Cetraspora</taxon>
    </lineage>
</organism>
<dbReference type="InterPro" id="IPR003000">
    <property type="entry name" value="Sirtuin"/>
</dbReference>
<evidence type="ECO:0000259" key="5">
    <source>
        <dbReference type="PROSITE" id="PS50305"/>
    </source>
</evidence>
<evidence type="ECO:0000256" key="3">
    <source>
        <dbReference type="ARBA" id="ARBA00023027"/>
    </source>
</evidence>
<name>A0A9N9GKG4_9GLOM</name>
<dbReference type="AlphaFoldDB" id="A0A9N9GKG4"/>
<dbReference type="PANTHER" id="PTHR11085">
    <property type="entry name" value="NAD-DEPENDENT PROTEIN DEACYLASE SIRTUIN-5, MITOCHONDRIAL-RELATED"/>
    <property type="match status" value="1"/>
</dbReference>
<dbReference type="InterPro" id="IPR050134">
    <property type="entry name" value="NAD-dep_sirtuin_deacylases"/>
</dbReference>
<dbReference type="PROSITE" id="PS50305">
    <property type="entry name" value="SIRTUIN"/>
    <property type="match status" value="1"/>
</dbReference>
<sequence>MEVVKLNLKSKESSPLLREVIRCVALAKQCIIITGAGISCSGGIPDFSSSDGLYNKIKKQYSGTFRSGKDLFDARLHRTHESIKAFNLFMGLLKKLIVNAKPTATHFFIKKLADMKKLKRVYTQNIDSLEEVVGLNVDWQFERVKNYQAQVVQLHGTMANLRCNVCTNIYPFTQQFCDIFKQGRRPHTIGHLKPTVILYDDSHPKGLEIGKIAKHDEKKADCLIIMGTSLRIPGVKALIKDFASAVHNHKEGACDEWVELVNIELSNVEKMTATRPSKNQLTKTNNKIQYKI</sequence>
<comment type="caution">
    <text evidence="6">The sequence shown here is derived from an EMBL/GenBank/DDBJ whole genome shotgun (WGS) entry which is preliminary data.</text>
</comment>
<dbReference type="GO" id="GO:0017136">
    <property type="term" value="F:histone deacetylase activity, NAD-dependent"/>
    <property type="evidence" value="ECO:0007669"/>
    <property type="project" value="TreeGrafter"/>
</dbReference>
<keyword evidence="3" id="KW-0520">NAD</keyword>
<dbReference type="OrthoDB" id="2919105at2759"/>
<evidence type="ECO:0000256" key="2">
    <source>
        <dbReference type="ARBA" id="ARBA00022679"/>
    </source>
</evidence>
<comment type="similarity">
    <text evidence="1">Belongs to the sirtuin family. Class I subfamily.</text>
</comment>
<evidence type="ECO:0000256" key="4">
    <source>
        <dbReference type="PROSITE-ProRule" id="PRU00236"/>
    </source>
</evidence>
<keyword evidence="2" id="KW-0808">Transferase</keyword>
<reference evidence="6" key="1">
    <citation type="submission" date="2021-06" db="EMBL/GenBank/DDBJ databases">
        <authorList>
            <person name="Kallberg Y."/>
            <person name="Tangrot J."/>
            <person name="Rosling A."/>
        </authorList>
    </citation>
    <scope>NUCLEOTIDE SEQUENCE</scope>
    <source>
        <strain evidence="6">FL966</strain>
    </source>
</reference>
<dbReference type="Gene3D" id="3.40.50.1220">
    <property type="entry name" value="TPP-binding domain"/>
    <property type="match status" value="1"/>
</dbReference>
<dbReference type="Proteomes" id="UP000789759">
    <property type="component" value="Unassembled WGS sequence"/>
</dbReference>
<dbReference type="SUPFAM" id="SSF52467">
    <property type="entry name" value="DHS-like NAD/FAD-binding domain"/>
    <property type="match status" value="1"/>
</dbReference>
<proteinExistence type="inferred from homology"/>
<evidence type="ECO:0000313" key="7">
    <source>
        <dbReference type="Proteomes" id="UP000789759"/>
    </source>
</evidence>